<dbReference type="AlphaFoldDB" id="A0A8T0TV98"/>
<organism evidence="2 3">
    <name type="scientific">Panicum virgatum</name>
    <name type="common">Blackwell switchgrass</name>
    <dbReference type="NCBI Taxonomy" id="38727"/>
    <lineage>
        <taxon>Eukaryota</taxon>
        <taxon>Viridiplantae</taxon>
        <taxon>Streptophyta</taxon>
        <taxon>Embryophyta</taxon>
        <taxon>Tracheophyta</taxon>
        <taxon>Spermatophyta</taxon>
        <taxon>Magnoliopsida</taxon>
        <taxon>Liliopsida</taxon>
        <taxon>Poales</taxon>
        <taxon>Poaceae</taxon>
        <taxon>PACMAD clade</taxon>
        <taxon>Panicoideae</taxon>
        <taxon>Panicodae</taxon>
        <taxon>Paniceae</taxon>
        <taxon>Panicinae</taxon>
        <taxon>Panicum</taxon>
        <taxon>Panicum sect. Hiantes</taxon>
    </lineage>
</organism>
<protein>
    <submittedName>
        <fullName evidence="2">Uncharacterized protein</fullName>
    </submittedName>
</protein>
<feature type="region of interest" description="Disordered" evidence="1">
    <location>
        <begin position="124"/>
        <end position="147"/>
    </location>
</feature>
<dbReference type="EMBL" id="CM029042">
    <property type="protein sequence ID" value="KAG2616092.1"/>
    <property type="molecule type" value="Genomic_DNA"/>
</dbReference>
<dbReference type="Proteomes" id="UP000823388">
    <property type="component" value="Chromosome 3N"/>
</dbReference>
<accession>A0A8T0TV98</accession>
<proteinExistence type="predicted"/>
<evidence type="ECO:0000313" key="2">
    <source>
        <dbReference type="EMBL" id="KAG2616092.1"/>
    </source>
</evidence>
<gene>
    <name evidence="2" type="ORF">PVAP13_3NG120451</name>
</gene>
<evidence type="ECO:0000256" key="1">
    <source>
        <dbReference type="SAM" id="MobiDB-lite"/>
    </source>
</evidence>
<comment type="caution">
    <text evidence="2">The sequence shown here is derived from an EMBL/GenBank/DDBJ whole genome shotgun (WGS) entry which is preliminary data.</text>
</comment>
<keyword evidence="3" id="KW-1185">Reference proteome</keyword>
<reference evidence="2" key="1">
    <citation type="submission" date="2020-05" db="EMBL/GenBank/DDBJ databases">
        <title>WGS assembly of Panicum virgatum.</title>
        <authorList>
            <person name="Lovell J.T."/>
            <person name="Jenkins J."/>
            <person name="Shu S."/>
            <person name="Juenger T.E."/>
            <person name="Schmutz J."/>
        </authorList>
    </citation>
    <scope>NUCLEOTIDE SEQUENCE</scope>
    <source>
        <strain evidence="2">AP13</strain>
    </source>
</reference>
<name>A0A8T0TV98_PANVG</name>
<sequence length="214" mass="22942">MRDRSAARHAGQPRPGAGHCLTGTVSARRQCGGSGGTVCGRKEAIGGGLPESPELRRAMACAVRRRGGDGVLTTPRCGRCLGYRPGGRYFKYRPPPGCPLFVRSGMCGPDRACVVQIKKVSSSSSSSDLTLTDPASAPGPRAPPPAMPMPLELLAGSELRRCPAPLLYLRLLAALFPGRREELRRRLHRRRAGAEHRCLAWSLQLPRRKANSGG</sequence>
<evidence type="ECO:0000313" key="3">
    <source>
        <dbReference type="Proteomes" id="UP000823388"/>
    </source>
</evidence>